<evidence type="ECO:0000313" key="1">
    <source>
        <dbReference type="EMBL" id="MCI69027.1"/>
    </source>
</evidence>
<name>A0A392U868_9FABA</name>
<accession>A0A392U868</accession>
<dbReference type="EMBL" id="LXQA010747667">
    <property type="protein sequence ID" value="MCI69027.1"/>
    <property type="molecule type" value="Genomic_DNA"/>
</dbReference>
<sequence>MSEDGSEADGEA</sequence>
<keyword evidence="2" id="KW-1185">Reference proteome</keyword>
<reference evidence="1 2" key="1">
    <citation type="journal article" date="2018" name="Front. Plant Sci.">
        <title>Red Clover (Trifolium pratense) and Zigzag Clover (T. medium) - A Picture of Genomic Similarities and Differences.</title>
        <authorList>
            <person name="Dluhosova J."/>
            <person name="Istvanek J."/>
            <person name="Nedelnik J."/>
            <person name="Repkova J."/>
        </authorList>
    </citation>
    <scope>NUCLEOTIDE SEQUENCE [LARGE SCALE GENOMIC DNA]</scope>
    <source>
        <strain evidence="2">cv. 10/8</strain>
        <tissue evidence="1">Leaf</tissue>
    </source>
</reference>
<feature type="non-terminal residue" evidence="1">
    <location>
        <position position="12"/>
    </location>
</feature>
<organism evidence="1 2">
    <name type="scientific">Trifolium medium</name>
    <dbReference type="NCBI Taxonomy" id="97028"/>
    <lineage>
        <taxon>Eukaryota</taxon>
        <taxon>Viridiplantae</taxon>
        <taxon>Streptophyta</taxon>
        <taxon>Embryophyta</taxon>
        <taxon>Tracheophyta</taxon>
        <taxon>Spermatophyta</taxon>
        <taxon>Magnoliopsida</taxon>
        <taxon>eudicotyledons</taxon>
        <taxon>Gunneridae</taxon>
        <taxon>Pentapetalae</taxon>
        <taxon>rosids</taxon>
        <taxon>fabids</taxon>
        <taxon>Fabales</taxon>
        <taxon>Fabaceae</taxon>
        <taxon>Papilionoideae</taxon>
        <taxon>50 kb inversion clade</taxon>
        <taxon>NPAAA clade</taxon>
        <taxon>Hologalegina</taxon>
        <taxon>IRL clade</taxon>
        <taxon>Trifolieae</taxon>
        <taxon>Trifolium</taxon>
    </lineage>
</organism>
<protein>
    <submittedName>
        <fullName evidence="1">Uncharacterized protein</fullName>
    </submittedName>
</protein>
<dbReference type="Proteomes" id="UP000265520">
    <property type="component" value="Unassembled WGS sequence"/>
</dbReference>
<proteinExistence type="predicted"/>
<comment type="caution">
    <text evidence="1">The sequence shown here is derived from an EMBL/GenBank/DDBJ whole genome shotgun (WGS) entry which is preliminary data.</text>
</comment>
<evidence type="ECO:0000313" key="2">
    <source>
        <dbReference type="Proteomes" id="UP000265520"/>
    </source>
</evidence>